<dbReference type="SUPFAM" id="SSF64167">
    <property type="entry name" value="SurE-like"/>
    <property type="match status" value="1"/>
</dbReference>
<keyword evidence="5" id="KW-0963">Cytoplasm</keyword>
<dbReference type="GO" id="GO:0005737">
    <property type="term" value="C:cytoplasm"/>
    <property type="evidence" value="ECO:0007669"/>
    <property type="project" value="UniProtKB-SubCell"/>
</dbReference>
<reference evidence="7" key="1">
    <citation type="submission" date="2017-02" db="EMBL/GenBank/DDBJ databases">
        <authorList>
            <person name="Regsiter A."/>
            <person name="William W."/>
        </authorList>
    </citation>
    <scope>NUCLEOTIDE SEQUENCE</scope>
    <source>
        <strain evidence="7">Bib</strain>
    </source>
</reference>
<dbReference type="EMBL" id="FWDM01000002">
    <property type="protein sequence ID" value="SLM09873.1"/>
    <property type="molecule type" value="Genomic_DNA"/>
</dbReference>
<comment type="function">
    <text evidence="5">Nucleotidase that shows phosphatase activity on nucleoside 5'-monophosphates.</text>
</comment>
<evidence type="ECO:0000313" key="7">
    <source>
        <dbReference type="EMBL" id="SLM09873.1"/>
    </source>
</evidence>
<dbReference type="InterPro" id="IPR036523">
    <property type="entry name" value="SurE-like_sf"/>
</dbReference>
<evidence type="ECO:0000256" key="5">
    <source>
        <dbReference type="HAMAP-Rule" id="MF_00060"/>
    </source>
</evidence>
<evidence type="ECO:0000256" key="1">
    <source>
        <dbReference type="ARBA" id="ARBA00000815"/>
    </source>
</evidence>
<dbReference type="PANTHER" id="PTHR30457:SF0">
    <property type="entry name" value="PHOSPHATASE, PUTATIVE (AFU_ORTHOLOGUE AFUA_4G01070)-RELATED"/>
    <property type="match status" value="1"/>
</dbReference>
<keyword evidence="3 5" id="KW-0479">Metal-binding</keyword>
<dbReference type="NCBIfam" id="TIGR00087">
    <property type="entry name" value="surE"/>
    <property type="match status" value="1"/>
</dbReference>
<feature type="binding site" evidence="5">
    <location>
        <position position="9"/>
    </location>
    <ligand>
        <name>a divalent metal cation</name>
        <dbReference type="ChEBI" id="CHEBI:60240"/>
    </ligand>
</feature>
<sequence>MRILLTNDDGIQSDGLFALVDSLGSLKNDRGEQLHEIWVVAPEHERSGVSHAMTLKKPTKLRKLGEHRYSCSGTPADCVIVAGLGVLHEAPDVVISGINKGPNLGTDIIYSGTCGAARQAALEGIPAIAVSCASFGDNLEYGGLTSFVASNLEKLIALWKPDSFININGPSTSCTDLCAVWANPGKNRYLDNLKCFDGADGYTYCFLAEGRQERTPDIYSDHHAVSQGFIALSLVEIHPRALHDTALNGTSVFEAPNLHSGSEVKH</sequence>
<dbReference type="Pfam" id="PF01975">
    <property type="entry name" value="SurE"/>
    <property type="match status" value="1"/>
</dbReference>
<dbReference type="Gene3D" id="3.40.1210.10">
    <property type="entry name" value="Survival protein SurE-like phosphatase/nucleotidase"/>
    <property type="match status" value="1"/>
</dbReference>
<proteinExistence type="inferred from homology"/>
<comment type="subcellular location">
    <subcellularLocation>
        <location evidence="5">Cytoplasm</location>
    </subcellularLocation>
</comment>
<dbReference type="InterPro" id="IPR030048">
    <property type="entry name" value="SurE"/>
</dbReference>
<feature type="domain" description="Survival protein SurE-like phosphatase/nucleotidase" evidence="6">
    <location>
        <begin position="3"/>
        <end position="189"/>
    </location>
</feature>
<comment type="cofactor">
    <cofactor evidence="5">
        <name>a divalent metal cation</name>
        <dbReference type="ChEBI" id="CHEBI:60240"/>
    </cofactor>
    <text evidence="5">Binds 1 divalent metal cation per subunit.</text>
</comment>
<keyword evidence="5" id="KW-0547">Nucleotide-binding</keyword>
<accession>A0A3P3XGE2</accession>
<comment type="catalytic activity">
    <reaction evidence="1 5">
        <text>a ribonucleoside 5'-phosphate + H2O = a ribonucleoside + phosphate</text>
        <dbReference type="Rhea" id="RHEA:12484"/>
        <dbReference type="ChEBI" id="CHEBI:15377"/>
        <dbReference type="ChEBI" id="CHEBI:18254"/>
        <dbReference type="ChEBI" id="CHEBI:43474"/>
        <dbReference type="ChEBI" id="CHEBI:58043"/>
        <dbReference type="EC" id="3.1.3.5"/>
    </reaction>
</comment>
<evidence type="ECO:0000256" key="2">
    <source>
        <dbReference type="ARBA" id="ARBA00011062"/>
    </source>
</evidence>
<dbReference type="AlphaFoldDB" id="A0A3P3XGE2"/>
<dbReference type="InterPro" id="IPR002828">
    <property type="entry name" value="SurE-like_Pase/nucleotidase"/>
</dbReference>
<dbReference type="EC" id="3.1.3.5" evidence="5"/>
<dbReference type="GO" id="GO:0000166">
    <property type="term" value="F:nucleotide binding"/>
    <property type="evidence" value="ECO:0007669"/>
    <property type="project" value="UniProtKB-KW"/>
</dbReference>
<dbReference type="GO" id="GO:0008253">
    <property type="term" value="F:5'-nucleotidase activity"/>
    <property type="evidence" value="ECO:0007669"/>
    <property type="project" value="UniProtKB-UniRule"/>
</dbReference>
<evidence type="ECO:0000259" key="6">
    <source>
        <dbReference type="Pfam" id="PF01975"/>
    </source>
</evidence>
<feature type="binding site" evidence="5">
    <location>
        <position position="8"/>
    </location>
    <ligand>
        <name>a divalent metal cation</name>
        <dbReference type="ChEBI" id="CHEBI:60240"/>
    </ligand>
</feature>
<keyword evidence="4 5" id="KW-0378">Hydrolase</keyword>
<evidence type="ECO:0000256" key="3">
    <source>
        <dbReference type="ARBA" id="ARBA00022723"/>
    </source>
</evidence>
<feature type="binding site" evidence="5">
    <location>
        <position position="99"/>
    </location>
    <ligand>
        <name>a divalent metal cation</name>
        <dbReference type="ChEBI" id="CHEBI:60240"/>
    </ligand>
</feature>
<protein>
    <recommendedName>
        <fullName evidence="5">5'-nucleotidase SurE</fullName>
        <ecNumber evidence="5">3.1.3.5</ecNumber>
    </recommendedName>
    <alternativeName>
        <fullName evidence="5">Nucleoside 5'-monophosphate phosphohydrolase</fullName>
    </alternativeName>
</protein>
<dbReference type="GO" id="GO:0046872">
    <property type="term" value="F:metal ion binding"/>
    <property type="evidence" value="ECO:0007669"/>
    <property type="project" value="UniProtKB-UniRule"/>
</dbReference>
<organism evidence="7">
    <name type="scientific">uncultured spirochete</name>
    <dbReference type="NCBI Taxonomy" id="156406"/>
    <lineage>
        <taxon>Bacteria</taxon>
        <taxon>Pseudomonadati</taxon>
        <taxon>Spirochaetota</taxon>
        <taxon>Spirochaetia</taxon>
        <taxon>Spirochaetales</taxon>
        <taxon>environmental samples</taxon>
    </lineage>
</organism>
<gene>
    <name evidence="5 7" type="primary">surE</name>
    <name evidence="7" type="ORF">SPIROBIBN47_100103</name>
</gene>
<feature type="binding site" evidence="5">
    <location>
        <position position="47"/>
    </location>
    <ligand>
        <name>a divalent metal cation</name>
        <dbReference type="ChEBI" id="CHEBI:60240"/>
    </ligand>
</feature>
<comment type="similarity">
    <text evidence="2 5">Belongs to the SurE nucleotidase family.</text>
</comment>
<dbReference type="PANTHER" id="PTHR30457">
    <property type="entry name" value="5'-NUCLEOTIDASE SURE"/>
    <property type="match status" value="1"/>
</dbReference>
<name>A0A3P3XGE2_9SPIR</name>
<dbReference type="HAMAP" id="MF_00060">
    <property type="entry name" value="SurE"/>
    <property type="match status" value="1"/>
</dbReference>
<evidence type="ECO:0000256" key="4">
    <source>
        <dbReference type="ARBA" id="ARBA00022801"/>
    </source>
</evidence>